<evidence type="ECO:0000313" key="3">
    <source>
        <dbReference type="EMBL" id="KAK3271016.1"/>
    </source>
</evidence>
<dbReference type="Proteomes" id="UP001190700">
    <property type="component" value="Unassembled WGS sequence"/>
</dbReference>
<dbReference type="AlphaFoldDB" id="A0AAE0G3P7"/>
<reference evidence="3 4" key="1">
    <citation type="journal article" date="2015" name="Genome Biol. Evol.">
        <title>Comparative Genomics of a Bacterivorous Green Alga Reveals Evolutionary Causalities and Consequences of Phago-Mixotrophic Mode of Nutrition.</title>
        <authorList>
            <person name="Burns J.A."/>
            <person name="Paasch A."/>
            <person name="Narechania A."/>
            <person name="Kim E."/>
        </authorList>
    </citation>
    <scope>NUCLEOTIDE SEQUENCE [LARGE SCALE GENOMIC DNA]</scope>
    <source>
        <strain evidence="3 4">PLY_AMNH</strain>
    </source>
</reference>
<feature type="compositionally biased region" description="Polar residues" evidence="1">
    <location>
        <begin position="324"/>
        <end position="348"/>
    </location>
</feature>
<dbReference type="EMBL" id="LGRX02010067">
    <property type="protein sequence ID" value="KAK3271016.1"/>
    <property type="molecule type" value="Genomic_DNA"/>
</dbReference>
<feature type="transmembrane region" description="Helical" evidence="2">
    <location>
        <begin position="67"/>
        <end position="88"/>
    </location>
</feature>
<sequence length="385" mass="41806">MRVRYDTRYTPQHQRGKTKRLHVRDINLRYPLEDVEARANSAPNDAPSKDATPKWIRKLNTPTSKTIMYLVAGALLVAIIICVAVIAATRDTGKDNQAPTDESVMQTQTVVMHPQLVVPIVTDPPNAAGVPVQVHASVKFVDLRWQDYDTAINQSRLVDSMRQSLHVVNGRTSNFVAHNIYPGSVVVEFSCTYPDLDAHAVSTIKMLRDTPMTIFHNMHHEDAVTVTYGGSETTQISTLLPSTRVTPYPTTIERLDAAFPHHDLRTASPHAFPTPSPTRTPTTASPHTGPPTTNTPVTVGPVTHPPMTPPPTTDSPYTTHPTRAPNTASPSTTAPVTDSPYTAQPTQEPVTATPITLTPTTAPPNTAHPTSTPETSTPTTIMPST</sequence>
<evidence type="ECO:0000256" key="2">
    <source>
        <dbReference type="SAM" id="Phobius"/>
    </source>
</evidence>
<gene>
    <name evidence="3" type="ORF">CYMTET_20622</name>
</gene>
<evidence type="ECO:0000256" key="1">
    <source>
        <dbReference type="SAM" id="MobiDB-lite"/>
    </source>
</evidence>
<feature type="compositionally biased region" description="Low complexity" evidence="1">
    <location>
        <begin position="349"/>
        <end position="385"/>
    </location>
</feature>
<keyword evidence="2" id="KW-0812">Transmembrane</keyword>
<proteinExistence type="predicted"/>
<accession>A0AAE0G3P7</accession>
<feature type="region of interest" description="Disordered" evidence="1">
    <location>
        <begin position="265"/>
        <end position="385"/>
    </location>
</feature>
<keyword evidence="2" id="KW-0472">Membrane</keyword>
<protein>
    <recommendedName>
        <fullName evidence="5">SEA domain-containing protein</fullName>
    </recommendedName>
</protein>
<evidence type="ECO:0008006" key="5">
    <source>
        <dbReference type="Google" id="ProtNLM"/>
    </source>
</evidence>
<feature type="non-terminal residue" evidence="3">
    <location>
        <position position="385"/>
    </location>
</feature>
<feature type="compositionally biased region" description="Pro residues" evidence="1">
    <location>
        <begin position="303"/>
        <end position="313"/>
    </location>
</feature>
<keyword evidence="2" id="KW-1133">Transmembrane helix</keyword>
<name>A0AAE0G3P7_9CHLO</name>
<keyword evidence="4" id="KW-1185">Reference proteome</keyword>
<evidence type="ECO:0000313" key="4">
    <source>
        <dbReference type="Proteomes" id="UP001190700"/>
    </source>
</evidence>
<comment type="caution">
    <text evidence="3">The sequence shown here is derived from an EMBL/GenBank/DDBJ whole genome shotgun (WGS) entry which is preliminary data.</text>
</comment>
<feature type="compositionally biased region" description="Low complexity" evidence="1">
    <location>
        <begin position="279"/>
        <end position="302"/>
    </location>
</feature>
<organism evidence="3 4">
    <name type="scientific">Cymbomonas tetramitiformis</name>
    <dbReference type="NCBI Taxonomy" id="36881"/>
    <lineage>
        <taxon>Eukaryota</taxon>
        <taxon>Viridiplantae</taxon>
        <taxon>Chlorophyta</taxon>
        <taxon>Pyramimonadophyceae</taxon>
        <taxon>Pyramimonadales</taxon>
        <taxon>Pyramimonadaceae</taxon>
        <taxon>Cymbomonas</taxon>
    </lineage>
</organism>